<feature type="transmembrane region" description="Helical" evidence="1">
    <location>
        <begin position="122"/>
        <end position="139"/>
    </location>
</feature>
<evidence type="ECO:0000259" key="2">
    <source>
        <dbReference type="SMART" id="SM00014"/>
    </source>
</evidence>
<dbReference type="CDD" id="cd03385">
    <property type="entry name" value="PAP2_BcrC_like"/>
    <property type="match status" value="1"/>
</dbReference>
<dbReference type="SMART" id="SM00014">
    <property type="entry name" value="acidPPc"/>
    <property type="match status" value="1"/>
</dbReference>
<keyword evidence="1" id="KW-1133">Transmembrane helix</keyword>
<evidence type="ECO:0000256" key="1">
    <source>
        <dbReference type="SAM" id="Phobius"/>
    </source>
</evidence>
<dbReference type="RefSeq" id="WP_235122218.1">
    <property type="nucleotide sequence ID" value="NZ_CP090978.1"/>
</dbReference>
<dbReference type="InterPro" id="IPR000326">
    <property type="entry name" value="PAP2/HPO"/>
</dbReference>
<gene>
    <name evidence="3" type="ORF">L0M14_11530</name>
</gene>
<keyword evidence="1" id="KW-0472">Membrane</keyword>
<dbReference type="PANTHER" id="PTHR14969:SF13">
    <property type="entry name" value="AT30094P"/>
    <property type="match status" value="1"/>
</dbReference>
<accession>A0ABY3SP91</accession>
<proteinExistence type="predicted"/>
<evidence type="ECO:0000313" key="3">
    <source>
        <dbReference type="EMBL" id="UJF35657.1"/>
    </source>
</evidence>
<dbReference type="Gene3D" id="1.20.144.10">
    <property type="entry name" value="Phosphatidic acid phosphatase type 2/haloperoxidase"/>
    <property type="match status" value="1"/>
</dbReference>
<dbReference type="EMBL" id="CP090978">
    <property type="protein sequence ID" value="UJF35657.1"/>
    <property type="molecule type" value="Genomic_DNA"/>
</dbReference>
<dbReference type="PANTHER" id="PTHR14969">
    <property type="entry name" value="SPHINGOSINE-1-PHOSPHATE PHOSPHOHYDROLASE"/>
    <property type="match status" value="1"/>
</dbReference>
<evidence type="ECO:0000313" key="4">
    <source>
        <dbReference type="Proteomes" id="UP001649230"/>
    </source>
</evidence>
<feature type="transmembrane region" description="Helical" evidence="1">
    <location>
        <begin position="145"/>
        <end position="163"/>
    </location>
</feature>
<keyword evidence="1" id="KW-0812">Transmembrane</keyword>
<name>A0ABY3SP91_9BACL</name>
<dbReference type="InterPro" id="IPR033879">
    <property type="entry name" value="UPP_Pase"/>
</dbReference>
<reference evidence="3 4" key="1">
    <citation type="journal article" date="2024" name="Int. J. Syst. Evol. Microbiol.">
        <title>Paenibacillus hexagrammi sp. nov., a novel bacterium isolated from the gut content of Hexagrammos agrammus.</title>
        <authorList>
            <person name="Jung H.K."/>
            <person name="Kim D.G."/>
            <person name="Zin H."/>
            <person name="Park J."/>
            <person name="Jung H."/>
            <person name="Kim Y.O."/>
            <person name="Kong H.J."/>
            <person name="Kim J.W."/>
            <person name="Kim Y.S."/>
        </authorList>
    </citation>
    <scope>NUCLEOTIDE SEQUENCE [LARGE SCALE GENOMIC DNA]</scope>
    <source>
        <strain evidence="3 4">YPD9-1</strain>
    </source>
</reference>
<dbReference type="SUPFAM" id="SSF48317">
    <property type="entry name" value="Acid phosphatase/Vanadium-dependent haloperoxidase"/>
    <property type="match status" value="1"/>
</dbReference>
<keyword evidence="4" id="KW-1185">Reference proteome</keyword>
<feature type="transmembrane region" description="Helical" evidence="1">
    <location>
        <begin position="25"/>
        <end position="44"/>
    </location>
</feature>
<protein>
    <submittedName>
        <fullName evidence="3">Undecaprenyl-diphosphatase</fullName>
    </submittedName>
</protein>
<dbReference type="Pfam" id="PF01569">
    <property type="entry name" value="PAP2"/>
    <property type="match status" value="1"/>
</dbReference>
<dbReference type="InterPro" id="IPR036938">
    <property type="entry name" value="PAP2/HPO_sf"/>
</dbReference>
<feature type="domain" description="Phosphatidic acid phosphatase type 2/haloperoxidase" evidence="2">
    <location>
        <begin position="52"/>
        <end position="160"/>
    </location>
</feature>
<organism evidence="3 4">
    <name type="scientific">Paenibacillus hexagrammi</name>
    <dbReference type="NCBI Taxonomy" id="2908839"/>
    <lineage>
        <taxon>Bacteria</taxon>
        <taxon>Bacillati</taxon>
        <taxon>Bacillota</taxon>
        <taxon>Bacilli</taxon>
        <taxon>Bacillales</taxon>
        <taxon>Paenibacillaceae</taxon>
        <taxon>Paenibacillus</taxon>
    </lineage>
</organism>
<feature type="transmembrane region" description="Helical" evidence="1">
    <location>
        <begin position="56"/>
        <end position="75"/>
    </location>
</feature>
<dbReference type="Proteomes" id="UP001649230">
    <property type="component" value="Chromosome"/>
</dbReference>
<sequence length="201" mass="22805">MDYQVFQFINHLAASIPSMNPLMRFLAQDAEYLFYLGVVIYWLTRLPMNRRMVASALLSACAALGIGGIISHFFYRDRPFVHHAVIQLIQHPANASFPSDHATGAFVIAAAIWMYRKKDGTVWLTIASLIALSRIWTGVHYPLDVTAGAFLGIVSAISVHQLFERSAIAKRYLQLSIDTYEIIEQKIWTKRSKINKTRSEM</sequence>